<dbReference type="GO" id="GO:1990133">
    <property type="term" value="C:molybdopterin adenylyltransferase complex"/>
    <property type="evidence" value="ECO:0007669"/>
    <property type="project" value="TreeGrafter"/>
</dbReference>
<dbReference type="InterPro" id="IPR016155">
    <property type="entry name" value="Mopterin_synth/thiamin_S_b"/>
</dbReference>
<dbReference type="Pfam" id="PF02597">
    <property type="entry name" value="ThiS"/>
    <property type="match status" value="1"/>
</dbReference>
<dbReference type="PANTHER" id="PTHR33359">
    <property type="entry name" value="MOLYBDOPTERIN SYNTHASE SULFUR CARRIER SUBUNIT"/>
    <property type="match status" value="1"/>
</dbReference>
<keyword evidence="1" id="KW-0547">Nucleotide-binding</keyword>
<dbReference type="RefSeq" id="WP_147891639.1">
    <property type="nucleotide sequence ID" value="NZ_VRTS01000005.1"/>
</dbReference>
<dbReference type="InterPro" id="IPR044672">
    <property type="entry name" value="MOCS2A"/>
</dbReference>
<dbReference type="GO" id="GO:0006777">
    <property type="term" value="P:Mo-molybdopterin cofactor biosynthetic process"/>
    <property type="evidence" value="ECO:0007669"/>
    <property type="project" value="InterPro"/>
</dbReference>
<reference evidence="4 5" key="1">
    <citation type="submission" date="2019-08" db="EMBL/GenBank/DDBJ databases">
        <authorList>
            <person name="Karlyshev A.V."/>
        </authorList>
    </citation>
    <scope>NUCLEOTIDE SEQUENCE [LARGE SCALE GENOMIC DNA]</scope>
    <source>
        <strain evidence="4 5">Alg18-2.2</strain>
    </source>
</reference>
<proteinExistence type="inferred from homology"/>
<gene>
    <name evidence="4" type="ORF">FU658_08170</name>
</gene>
<evidence type="ECO:0000256" key="3">
    <source>
        <dbReference type="ARBA" id="ARBA00024247"/>
    </source>
</evidence>
<dbReference type="Gene3D" id="3.10.20.30">
    <property type="match status" value="1"/>
</dbReference>
<evidence type="ECO:0000256" key="1">
    <source>
        <dbReference type="ARBA" id="ARBA00022741"/>
    </source>
</evidence>
<dbReference type="GO" id="GO:0000166">
    <property type="term" value="F:nucleotide binding"/>
    <property type="evidence" value="ECO:0007669"/>
    <property type="project" value="UniProtKB-KW"/>
</dbReference>
<evidence type="ECO:0000313" key="5">
    <source>
        <dbReference type="Proteomes" id="UP000321248"/>
    </source>
</evidence>
<evidence type="ECO:0000313" key="4">
    <source>
        <dbReference type="EMBL" id="TXK62220.1"/>
    </source>
</evidence>
<comment type="similarity">
    <text evidence="2">Belongs to the MoaD family.</text>
</comment>
<dbReference type="InterPro" id="IPR012675">
    <property type="entry name" value="Beta-grasp_dom_sf"/>
</dbReference>
<evidence type="ECO:0000256" key="2">
    <source>
        <dbReference type="ARBA" id="ARBA00024200"/>
    </source>
</evidence>
<dbReference type="AlphaFoldDB" id="A0A5C8KRV5"/>
<dbReference type="InterPro" id="IPR003749">
    <property type="entry name" value="ThiS/MoaD-like"/>
</dbReference>
<dbReference type="Proteomes" id="UP000321248">
    <property type="component" value="Unassembled WGS sequence"/>
</dbReference>
<dbReference type="OrthoDB" id="9801945at2"/>
<sequence length="81" mass="8789">MAVHVSLQYFASLRDRTGVANESVTTDAATLAELYAQCDESHRLGWPIEKLRVACDGEFAQWSDPVHDGARVAFIPPVSGG</sequence>
<dbReference type="EMBL" id="VRTS01000005">
    <property type="protein sequence ID" value="TXK62220.1"/>
    <property type="molecule type" value="Genomic_DNA"/>
</dbReference>
<accession>A0A5C8KRV5</accession>
<dbReference type="CDD" id="cd00754">
    <property type="entry name" value="Ubl_MoaD"/>
    <property type="match status" value="1"/>
</dbReference>
<name>A0A5C8KRV5_9GAMM</name>
<keyword evidence="5" id="KW-1185">Reference proteome</keyword>
<protein>
    <recommendedName>
        <fullName evidence="3">Molybdopterin synthase sulfur carrier subunit</fullName>
    </recommendedName>
</protein>
<dbReference type="PANTHER" id="PTHR33359:SF1">
    <property type="entry name" value="MOLYBDOPTERIN SYNTHASE SULFUR CARRIER SUBUNIT"/>
    <property type="match status" value="1"/>
</dbReference>
<comment type="caution">
    <text evidence="4">The sequence shown here is derived from an EMBL/GenBank/DDBJ whole genome shotgun (WGS) entry which is preliminary data.</text>
</comment>
<organism evidence="4 5">
    <name type="scientific">Alkalisalibacterium limincola</name>
    <dbReference type="NCBI Taxonomy" id="2699169"/>
    <lineage>
        <taxon>Bacteria</taxon>
        <taxon>Pseudomonadati</taxon>
        <taxon>Pseudomonadota</taxon>
        <taxon>Gammaproteobacteria</taxon>
        <taxon>Lysobacterales</taxon>
        <taxon>Lysobacteraceae</taxon>
        <taxon>Alkalisalibacterium</taxon>
    </lineage>
</organism>
<dbReference type="SUPFAM" id="SSF54285">
    <property type="entry name" value="MoaD/ThiS"/>
    <property type="match status" value="1"/>
</dbReference>